<evidence type="ECO:0000313" key="2">
    <source>
        <dbReference type="EMBL" id="QQC90779.1"/>
    </source>
</evidence>
<dbReference type="Proteomes" id="UP000596130">
    <property type="component" value="Chromosome"/>
</dbReference>
<dbReference type="EMBL" id="CP065959">
    <property type="protein sequence ID" value="QQC90779.1"/>
    <property type="molecule type" value="Genomic_DNA"/>
</dbReference>
<keyword evidence="3" id="KW-1185">Reference proteome</keyword>
<dbReference type="KEGG" id="ssia:A7J05_15590"/>
<sequence length="84" mass="9593">MADPELQELSKRATQLRSLADHIDGLADSPHKYATTTMKKWAGPHADHTRGELKKWQTKCHDVAEELRKEARECDKTVKEAKKP</sequence>
<evidence type="ECO:0000313" key="4">
    <source>
        <dbReference type="Proteomes" id="UP000596130"/>
    </source>
</evidence>
<accession>A0A1P8TH73</accession>
<dbReference type="SUPFAM" id="SSF140453">
    <property type="entry name" value="EsxAB dimer-like"/>
    <property type="match status" value="1"/>
</dbReference>
<dbReference type="Gene3D" id="1.10.287.1060">
    <property type="entry name" value="ESAT-6-like"/>
    <property type="match status" value="1"/>
</dbReference>
<evidence type="ECO:0000313" key="3">
    <source>
        <dbReference type="Proteomes" id="UP000187191"/>
    </source>
</evidence>
<gene>
    <name evidence="1" type="ORF">A7J05_15590</name>
    <name evidence="2" type="ORF">I8755_21970</name>
</gene>
<reference evidence="1 3" key="1">
    <citation type="submission" date="2016-05" db="EMBL/GenBank/DDBJ databases">
        <authorList>
            <person name="Gu J."/>
        </authorList>
    </citation>
    <scope>NUCLEOTIDE SEQUENCE [LARGE SCALE GENOMIC DNA]</scope>
    <source>
        <strain evidence="1 3">ACCC40021</strain>
    </source>
</reference>
<evidence type="ECO:0008006" key="5">
    <source>
        <dbReference type="Google" id="ProtNLM"/>
    </source>
</evidence>
<dbReference type="RefSeq" id="WP_076685030.1">
    <property type="nucleotide sequence ID" value="NZ_CP015588.1"/>
</dbReference>
<dbReference type="EMBL" id="CP015588">
    <property type="protein sequence ID" value="APY86968.1"/>
    <property type="molecule type" value="Genomic_DNA"/>
</dbReference>
<proteinExistence type="predicted"/>
<dbReference type="AlphaFoldDB" id="A0A1P8TH73"/>
<protein>
    <recommendedName>
        <fullName evidence="5">WXG100 family type VII secretion target</fullName>
    </recommendedName>
</protein>
<organism evidence="2 4">
    <name type="scientific">Streptomyces alfalfae</name>
    <dbReference type="NCBI Taxonomy" id="1642299"/>
    <lineage>
        <taxon>Bacteria</taxon>
        <taxon>Bacillati</taxon>
        <taxon>Actinomycetota</taxon>
        <taxon>Actinomycetes</taxon>
        <taxon>Kitasatosporales</taxon>
        <taxon>Streptomycetaceae</taxon>
        <taxon>Streptomyces</taxon>
    </lineage>
</organism>
<reference evidence="2 4" key="2">
    <citation type="submission" date="2020-12" db="EMBL/GenBank/DDBJ databases">
        <title>Identification and biosynthesis of polyene macrolides produced by Streptomyces alfalfae Men-myco-93-63.</title>
        <authorList>
            <person name="Liu D."/>
            <person name="Li Y."/>
            <person name="Liu L."/>
            <person name="Han X."/>
            <person name="Shen F."/>
        </authorList>
    </citation>
    <scope>NUCLEOTIDE SEQUENCE [LARGE SCALE GENOMIC DNA]</scope>
    <source>
        <strain evidence="2 4">Men-myco-93-63</strain>
    </source>
</reference>
<dbReference type="OrthoDB" id="3541418at2"/>
<dbReference type="InterPro" id="IPR036689">
    <property type="entry name" value="ESAT-6-like_sf"/>
</dbReference>
<evidence type="ECO:0000313" key="1">
    <source>
        <dbReference type="EMBL" id="APY86968.1"/>
    </source>
</evidence>
<dbReference type="Proteomes" id="UP000187191">
    <property type="component" value="Chromosome"/>
</dbReference>
<name>A0A1P8TH73_9ACTN</name>